<evidence type="ECO:0000313" key="2">
    <source>
        <dbReference type="Proteomes" id="UP000256977"/>
    </source>
</evidence>
<name>A0A3D9IXI6_9BACL</name>
<dbReference type="Pfam" id="PF03746">
    <property type="entry name" value="LamB_YcsF"/>
    <property type="match status" value="1"/>
</dbReference>
<dbReference type="EMBL" id="QRDZ01000018">
    <property type="protein sequence ID" value="RED66431.1"/>
    <property type="molecule type" value="Genomic_DNA"/>
</dbReference>
<dbReference type="AlphaFoldDB" id="A0A3D9IXI6"/>
<accession>A0A3D9IXI6</accession>
<evidence type="ECO:0000313" key="1">
    <source>
        <dbReference type="EMBL" id="RED66431.1"/>
    </source>
</evidence>
<organism evidence="1 2">
    <name type="scientific">Cohnella phaseoli</name>
    <dbReference type="NCBI Taxonomy" id="456490"/>
    <lineage>
        <taxon>Bacteria</taxon>
        <taxon>Bacillati</taxon>
        <taxon>Bacillota</taxon>
        <taxon>Bacilli</taxon>
        <taxon>Bacillales</taxon>
        <taxon>Paenibacillaceae</taxon>
        <taxon>Cohnella</taxon>
    </lineage>
</organism>
<dbReference type="RefSeq" id="WP_116062665.1">
    <property type="nucleotide sequence ID" value="NZ_QRDZ01000018.1"/>
</dbReference>
<dbReference type="Gene3D" id="3.20.20.370">
    <property type="entry name" value="Glycoside hydrolase/deacetylase"/>
    <property type="match status" value="1"/>
</dbReference>
<gene>
    <name evidence="1" type="ORF">DFP98_11852</name>
</gene>
<keyword evidence="2" id="KW-1185">Reference proteome</keyword>
<dbReference type="SUPFAM" id="SSF88713">
    <property type="entry name" value="Glycoside hydrolase/deacetylase"/>
    <property type="match status" value="1"/>
</dbReference>
<dbReference type="PANTHER" id="PTHR30292">
    <property type="entry name" value="UNCHARACTERIZED PROTEIN YBGL-RELATED"/>
    <property type="match status" value="1"/>
</dbReference>
<dbReference type="InterPro" id="IPR005501">
    <property type="entry name" value="LamB/YcsF/PxpA-like"/>
</dbReference>
<dbReference type="CDD" id="cd10787">
    <property type="entry name" value="LamB_YcsF_like"/>
    <property type="match status" value="1"/>
</dbReference>
<reference evidence="1 2" key="1">
    <citation type="submission" date="2018-07" db="EMBL/GenBank/DDBJ databases">
        <title>Genomic Encyclopedia of Type Strains, Phase III (KMG-III): the genomes of soil and plant-associated and newly described type strains.</title>
        <authorList>
            <person name="Whitman W."/>
        </authorList>
    </citation>
    <scope>NUCLEOTIDE SEQUENCE [LARGE SCALE GENOMIC DNA]</scope>
    <source>
        <strain evidence="1 2">CECT 7287</strain>
    </source>
</reference>
<dbReference type="PANTHER" id="PTHR30292:SF0">
    <property type="entry name" value="5-OXOPROLINASE SUBUNIT A"/>
    <property type="match status" value="1"/>
</dbReference>
<dbReference type="InterPro" id="IPR011330">
    <property type="entry name" value="Glyco_hydro/deAcase_b/a-brl"/>
</dbReference>
<dbReference type="OrthoDB" id="9773478at2"/>
<sequence>MKIDLNADLGEGFGAYEYGEDERLFDVVSSANIACGFHAGDPHTMRATVEACVSRGVAIGAHPGVPDRLGFGRRELAISPREAADFILYQVGALSGFARAAGGRLRHVKLHGAFYHMASKDANLAEEVVQAVRSLDPGLLLYGLPGSCLEAAAAKFGIGYAAEGFTDRAYLPDGQLVSRRLPGAVLERSEDVVRQALALAGQGRFQTLCVHGDTPQAAELARQIAEKLQQEGFEIAAPHANETKSVE</sequence>
<protein>
    <submittedName>
        <fullName evidence="1">UPF0271 protein</fullName>
    </submittedName>
</protein>
<dbReference type="NCBIfam" id="NF003816">
    <property type="entry name" value="PRK05406.1-5"/>
    <property type="match status" value="1"/>
</dbReference>
<dbReference type="Proteomes" id="UP000256977">
    <property type="component" value="Unassembled WGS sequence"/>
</dbReference>
<dbReference type="GO" id="GO:0005975">
    <property type="term" value="P:carbohydrate metabolic process"/>
    <property type="evidence" value="ECO:0007669"/>
    <property type="project" value="InterPro"/>
</dbReference>
<dbReference type="NCBIfam" id="NF003814">
    <property type="entry name" value="PRK05406.1-3"/>
    <property type="match status" value="1"/>
</dbReference>
<proteinExistence type="predicted"/>
<comment type="caution">
    <text evidence="1">The sequence shown here is derived from an EMBL/GenBank/DDBJ whole genome shotgun (WGS) entry which is preliminary data.</text>
</comment>